<dbReference type="AlphaFoldDB" id="A0A1G1ZQG3"/>
<dbReference type="CDD" id="cd16010">
    <property type="entry name" value="iPGM"/>
    <property type="match status" value="1"/>
</dbReference>
<dbReference type="EMBL" id="MHJL01000036">
    <property type="protein sequence ID" value="OGY66751.1"/>
    <property type="molecule type" value="Genomic_DNA"/>
</dbReference>
<dbReference type="NCBIfam" id="TIGR01307">
    <property type="entry name" value="pgm_bpd_ind"/>
    <property type="match status" value="1"/>
</dbReference>
<dbReference type="SUPFAM" id="SSF53649">
    <property type="entry name" value="Alkaline phosphatase-like"/>
    <property type="match status" value="1"/>
</dbReference>
<dbReference type="Gene3D" id="3.40.1450.10">
    <property type="entry name" value="BPG-independent phosphoglycerate mutase, domain B"/>
    <property type="match status" value="1"/>
</dbReference>
<gene>
    <name evidence="9" type="primary">gpmI</name>
    <name evidence="15" type="ORF">A3I24_04495</name>
</gene>
<evidence type="ECO:0000256" key="5">
    <source>
        <dbReference type="ARBA" id="ARBA00022723"/>
    </source>
</evidence>
<dbReference type="EC" id="5.4.2.12" evidence="9 10"/>
<dbReference type="Proteomes" id="UP000177690">
    <property type="component" value="Unassembled WGS sequence"/>
</dbReference>
<dbReference type="HAMAP" id="MF_01038">
    <property type="entry name" value="GpmI"/>
    <property type="match status" value="1"/>
</dbReference>
<feature type="binding site" evidence="9">
    <location>
        <position position="124"/>
    </location>
    <ligand>
        <name>substrate</name>
    </ligand>
</feature>
<name>A0A1G1ZQG3_9BACT</name>
<evidence type="ECO:0000259" key="13">
    <source>
        <dbReference type="Pfam" id="PF01676"/>
    </source>
</evidence>
<evidence type="ECO:0000256" key="4">
    <source>
        <dbReference type="ARBA" id="ARBA00008819"/>
    </source>
</evidence>
<dbReference type="Gene3D" id="3.40.720.10">
    <property type="entry name" value="Alkaline Phosphatase, subunit A"/>
    <property type="match status" value="1"/>
</dbReference>
<dbReference type="GO" id="GO:0030145">
    <property type="term" value="F:manganese ion binding"/>
    <property type="evidence" value="ECO:0007669"/>
    <property type="project" value="UniProtKB-UniRule"/>
</dbReference>
<evidence type="ECO:0000256" key="10">
    <source>
        <dbReference type="NCBIfam" id="TIGR01307"/>
    </source>
</evidence>
<proteinExistence type="inferred from homology"/>
<dbReference type="Pfam" id="PF01676">
    <property type="entry name" value="Metalloenzyme"/>
    <property type="match status" value="1"/>
</dbReference>
<dbReference type="InterPro" id="IPR017850">
    <property type="entry name" value="Alkaline_phosphatase_core_sf"/>
</dbReference>
<evidence type="ECO:0000313" key="15">
    <source>
        <dbReference type="EMBL" id="OGY66751.1"/>
    </source>
</evidence>
<dbReference type="PANTHER" id="PTHR31637:SF0">
    <property type="entry name" value="2,3-BISPHOSPHOGLYCERATE-INDEPENDENT PHOSPHOGLYCERATE MUTASE"/>
    <property type="match status" value="1"/>
</dbReference>
<keyword evidence="6 9" id="KW-0324">Glycolysis</keyword>
<keyword evidence="5 9" id="KW-0479">Metal-binding</keyword>
<dbReference type="GO" id="GO:0006096">
    <property type="term" value="P:glycolytic process"/>
    <property type="evidence" value="ECO:0007669"/>
    <property type="project" value="UniProtKB-UniRule"/>
</dbReference>
<evidence type="ECO:0000256" key="11">
    <source>
        <dbReference type="PIRSR" id="PIRSR001492-1"/>
    </source>
</evidence>
<dbReference type="InterPro" id="IPR011258">
    <property type="entry name" value="BPG-indep_PGM_N"/>
</dbReference>
<dbReference type="PIRSF" id="PIRSF001492">
    <property type="entry name" value="IPGAM"/>
    <property type="match status" value="1"/>
</dbReference>
<evidence type="ECO:0000256" key="6">
    <source>
        <dbReference type="ARBA" id="ARBA00023152"/>
    </source>
</evidence>
<accession>A0A1G1ZQG3</accession>
<comment type="function">
    <text evidence="2 9">Catalyzes the interconversion of 2-phosphoglycerate and 3-phosphoglycerate.</text>
</comment>
<feature type="binding site" evidence="9">
    <location>
        <position position="187"/>
    </location>
    <ligand>
        <name>substrate</name>
    </ligand>
</feature>
<dbReference type="InterPro" id="IPR005995">
    <property type="entry name" value="Pgm_bpd_ind"/>
</dbReference>
<feature type="binding site" evidence="9 12">
    <location>
        <position position="434"/>
    </location>
    <ligand>
        <name>Mn(2+)</name>
        <dbReference type="ChEBI" id="CHEBI:29035"/>
        <label>2</label>
    </ligand>
</feature>
<dbReference type="InterPro" id="IPR006124">
    <property type="entry name" value="Metalloenzyme"/>
</dbReference>
<reference evidence="15 16" key="1">
    <citation type="journal article" date="2016" name="Nat. Commun.">
        <title>Thousands of microbial genomes shed light on interconnected biogeochemical processes in an aquifer system.</title>
        <authorList>
            <person name="Anantharaman K."/>
            <person name="Brown C.T."/>
            <person name="Hug L.A."/>
            <person name="Sharon I."/>
            <person name="Castelle C.J."/>
            <person name="Probst A.J."/>
            <person name="Thomas B.C."/>
            <person name="Singh A."/>
            <person name="Wilkins M.J."/>
            <person name="Karaoz U."/>
            <person name="Brodie E.L."/>
            <person name="Williams K.H."/>
            <person name="Hubbard S.S."/>
            <person name="Banfield J.F."/>
        </authorList>
    </citation>
    <scope>NUCLEOTIDE SEQUENCE [LARGE SCALE GENOMIC DNA]</scope>
</reference>
<feature type="binding site" evidence="9 12">
    <location>
        <position position="435"/>
    </location>
    <ligand>
        <name>Mn(2+)</name>
        <dbReference type="ChEBI" id="CHEBI:29035"/>
        <label>2</label>
    </ligand>
</feature>
<dbReference type="InterPro" id="IPR036646">
    <property type="entry name" value="PGAM_B_sf"/>
</dbReference>
<feature type="binding site" evidence="9 12">
    <location>
        <position position="13"/>
    </location>
    <ligand>
        <name>Mn(2+)</name>
        <dbReference type="ChEBI" id="CHEBI:29035"/>
        <label>2</label>
    </ligand>
</feature>
<feature type="binding site" evidence="9">
    <location>
        <begin position="259"/>
        <end position="262"/>
    </location>
    <ligand>
        <name>substrate</name>
    </ligand>
</feature>
<feature type="binding site" evidence="9">
    <location>
        <position position="193"/>
    </location>
    <ligand>
        <name>substrate</name>
    </ligand>
</feature>
<dbReference type="GO" id="GO:0005737">
    <property type="term" value="C:cytoplasm"/>
    <property type="evidence" value="ECO:0007669"/>
    <property type="project" value="InterPro"/>
</dbReference>
<evidence type="ECO:0000256" key="12">
    <source>
        <dbReference type="PIRSR" id="PIRSR001492-3"/>
    </source>
</evidence>
<evidence type="ECO:0000256" key="9">
    <source>
        <dbReference type="HAMAP-Rule" id="MF_01038"/>
    </source>
</evidence>
<comment type="catalytic activity">
    <reaction evidence="1 9">
        <text>(2R)-2-phosphoglycerate = (2R)-3-phosphoglycerate</text>
        <dbReference type="Rhea" id="RHEA:15901"/>
        <dbReference type="ChEBI" id="CHEBI:58272"/>
        <dbReference type="ChEBI" id="CHEBI:58289"/>
        <dbReference type="EC" id="5.4.2.12"/>
    </reaction>
</comment>
<comment type="caution">
    <text evidence="9">Lacks conserved residue(s) required for the propagation of feature annotation.</text>
</comment>
<comment type="similarity">
    <text evidence="4 9">Belongs to the BPG-independent phosphoglycerate mutase family.</text>
</comment>
<dbReference type="Pfam" id="PF06415">
    <property type="entry name" value="iPGM_N"/>
    <property type="match status" value="1"/>
</dbReference>
<evidence type="ECO:0000256" key="1">
    <source>
        <dbReference type="ARBA" id="ARBA00000370"/>
    </source>
</evidence>
<dbReference type="STRING" id="1798409.A3I24_04495"/>
<dbReference type="GO" id="GO:0004619">
    <property type="term" value="F:phosphoglycerate mutase activity"/>
    <property type="evidence" value="ECO:0007669"/>
    <property type="project" value="UniProtKB-UniRule"/>
</dbReference>
<feature type="binding site" evidence="9 12">
    <location>
        <position position="397"/>
    </location>
    <ligand>
        <name>Mn(2+)</name>
        <dbReference type="ChEBI" id="CHEBI:29035"/>
        <label>1</label>
    </ligand>
</feature>
<feature type="binding site" evidence="9 12">
    <location>
        <position position="393"/>
    </location>
    <ligand>
        <name>Mn(2+)</name>
        <dbReference type="ChEBI" id="CHEBI:29035"/>
        <label>1</label>
    </ligand>
</feature>
<evidence type="ECO:0000313" key="16">
    <source>
        <dbReference type="Proteomes" id="UP000177690"/>
    </source>
</evidence>
<dbReference type="UniPathway" id="UPA00109">
    <property type="reaction ID" value="UER00186"/>
</dbReference>
<sequence length="520" mass="57729">MAKSRPVVLAILDGFGIWREKRGNPILAAKTPNLEFFSRNFPGVALQASGVEVGLSWGEMGNSEVGHINIGAGLIVYQSLSRIQFAIQDGSFAKLKIWDELIEHAEKNKSSIQLMGLLSNGGIHSHIDHLLEILNILAIKKVSRPVYIHVFTDGQDVSPKSALTFFNMLEKKMQELKIAKVATIMGRYYAMDKSLKIDLTEKAFLCLTEGKCEAKAKSPQEVIDKNYSQNSGDEFFEPTLLDEKGLIQENDSVFFYNFRADRARQLTDVFLKQNYKKMLLATMTEYNKDYPLKIAVTPQAIHNPLAKVVAESGKKQFHVAETEKYAHITYFLNGGTEKAFSGEERIIVPSPKVDAFGYVKTPEMSSYKITEELIKAIESKKYEFLAVNFAATDILGHSGNFEAAIQAIQAVDDCLGKIWTVLEKNNGALVITADHGNCEEMINLATTKVDTEHSTNPVPCWMIAQDLKLKNPGEPNLEPIIPNGILADVAPTILELMSITKAKEMAGRSLLSEAKPLVLK</sequence>
<comment type="caution">
    <text evidence="15">The sequence shown here is derived from an EMBL/GenBank/DDBJ whole genome shotgun (WGS) entry which is preliminary data.</text>
</comment>
<evidence type="ECO:0000256" key="8">
    <source>
        <dbReference type="ARBA" id="ARBA00023235"/>
    </source>
</evidence>
<comment type="cofactor">
    <cofactor evidence="9">
        <name>Mn(2+)</name>
        <dbReference type="ChEBI" id="CHEBI:29035"/>
    </cofactor>
    <text evidence="9">Binds 2 manganese ions per subunit.</text>
</comment>
<dbReference type="GO" id="GO:0006007">
    <property type="term" value="P:glucose catabolic process"/>
    <property type="evidence" value="ECO:0007669"/>
    <property type="project" value="InterPro"/>
</dbReference>
<dbReference type="SUPFAM" id="SSF64158">
    <property type="entry name" value="2,3-Bisphosphoglycerate-independent phosphoglycerate mutase, substrate-binding domain"/>
    <property type="match status" value="1"/>
</dbReference>
<dbReference type="FunFam" id="3.40.1450.10:FF:000002">
    <property type="entry name" value="2,3-bisphosphoglycerate-independent phosphoglycerate mutase"/>
    <property type="match status" value="1"/>
</dbReference>
<evidence type="ECO:0000256" key="2">
    <source>
        <dbReference type="ARBA" id="ARBA00002315"/>
    </source>
</evidence>
<feature type="domain" description="BPG-independent PGAM N-terminal" evidence="14">
    <location>
        <begin position="83"/>
        <end position="287"/>
    </location>
</feature>
<feature type="binding site" evidence="9 12">
    <location>
        <position position="63"/>
    </location>
    <ligand>
        <name>Mn(2+)</name>
        <dbReference type="ChEBI" id="CHEBI:29035"/>
        <label>2</label>
    </ligand>
</feature>
<organism evidence="15 16">
    <name type="scientific">Candidatus Harrisonbacteria bacterium RIFCSPLOWO2_02_FULL_41_13b</name>
    <dbReference type="NCBI Taxonomy" id="1798409"/>
    <lineage>
        <taxon>Bacteria</taxon>
        <taxon>Candidatus Harrisoniibacteriota</taxon>
    </lineage>
</organism>
<comment type="subunit">
    <text evidence="9">Monomer.</text>
</comment>
<feature type="binding site" evidence="9 12">
    <location>
        <position position="453"/>
    </location>
    <ligand>
        <name>Mn(2+)</name>
        <dbReference type="ChEBI" id="CHEBI:29035"/>
        <label>1</label>
    </ligand>
</feature>
<feature type="binding site" evidence="9">
    <location>
        <position position="324"/>
    </location>
    <ligand>
        <name>substrate</name>
    </ligand>
</feature>
<evidence type="ECO:0000259" key="14">
    <source>
        <dbReference type="Pfam" id="PF06415"/>
    </source>
</evidence>
<evidence type="ECO:0000256" key="3">
    <source>
        <dbReference type="ARBA" id="ARBA00004798"/>
    </source>
</evidence>
<feature type="active site" description="Phosphoserine intermediate" evidence="9 11">
    <location>
        <position position="63"/>
    </location>
</feature>
<feature type="domain" description="Metalloenzyme" evidence="13">
    <location>
        <begin position="6"/>
        <end position="499"/>
    </location>
</feature>
<dbReference type="PANTHER" id="PTHR31637">
    <property type="entry name" value="2,3-BISPHOSPHOGLYCERATE-INDEPENDENT PHOSPHOGLYCERATE MUTASE"/>
    <property type="match status" value="1"/>
</dbReference>
<protein>
    <recommendedName>
        <fullName evidence="9 10">2,3-bisphosphoglycerate-independent phosphoglycerate mutase</fullName>
        <shortName evidence="9">BPG-independent PGAM</shortName>
        <shortName evidence="9">Phosphoglyceromutase</shortName>
        <shortName evidence="9">iPGM</shortName>
        <ecNumber evidence="9 10">5.4.2.12</ecNumber>
    </recommendedName>
</protein>
<comment type="pathway">
    <text evidence="3 9">Carbohydrate degradation; glycolysis; pyruvate from D-glyceraldehyde 3-phosphate: step 3/5.</text>
</comment>
<keyword evidence="7 9" id="KW-0464">Manganese</keyword>
<keyword evidence="8 9" id="KW-0413">Isomerase</keyword>
<evidence type="ECO:0000256" key="7">
    <source>
        <dbReference type="ARBA" id="ARBA00023211"/>
    </source>
</evidence>